<sequence length="183" mass="19916">MKKLFLFFVLALLVDVAKSQEGNDNFFRHLSGGLEFGAATLEKPLLSGCIAYHKPGSYLKFKISSIMQETYEVNVDGQKTTVPGFSEAALILGKGLKSNSNHRFEFGGGVAVIADLKKYDQSNSDTMRDKIIQKNSAGIVAEARYIYRFVDGIGVSLSVNGNANRQKTFASMGLGVVFSGKML</sequence>
<name>A0AAU7K5W8_9SPHI</name>
<protein>
    <recommendedName>
        <fullName evidence="2">Outer membrane beta-barrel protein</fullName>
    </recommendedName>
</protein>
<dbReference type="EMBL" id="CP157485">
    <property type="protein sequence ID" value="XBO48077.1"/>
    <property type="molecule type" value="Genomic_DNA"/>
</dbReference>
<accession>A0AAU7K5W8</accession>
<evidence type="ECO:0008006" key="2">
    <source>
        <dbReference type="Google" id="ProtNLM"/>
    </source>
</evidence>
<reference evidence="1" key="1">
    <citation type="submission" date="2024-05" db="EMBL/GenBank/DDBJ databases">
        <authorList>
            <person name="Kim S."/>
            <person name="Heo J."/>
            <person name="Choi H."/>
            <person name="Choi Y."/>
            <person name="Kwon S.-W."/>
            <person name="Kim Y."/>
        </authorList>
    </citation>
    <scope>NUCLEOTIDE SEQUENCE</scope>
    <source>
        <strain evidence="1">KACC 23697</strain>
    </source>
</reference>
<dbReference type="AlphaFoldDB" id="A0AAU7K5W8"/>
<dbReference type="RefSeq" id="WP_406825466.1">
    <property type="nucleotide sequence ID" value="NZ_CP157485.1"/>
</dbReference>
<proteinExistence type="predicted"/>
<organism evidence="1">
    <name type="scientific">Pedobacter sp. KACC 23697</name>
    <dbReference type="NCBI Taxonomy" id="3149230"/>
    <lineage>
        <taxon>Bacteria</taxon>
        <taxon>Pseudomonadati</taxon>
        <taxon>Bacteroidota</taxon>
        <taxon>Sphingobacteriia</taxon>
        <taxon>Sphingobacteriales</taxon>
        <taxon>Sphingobacteriaceae</taxon>
        <taxon>Pedobacter</taxon>
    </lineage>
</organism>
<evidence type="ECO:0000313" key="1">
    <source>
        <dbReference type="EMBL" id="XBO48077.1"/>
    </source>
</evidence>
<gene>
    <name evidence="1" type="ORF">ABEG20_00495</name>
</gene>